<dbReference type="Proteomes" id="UP000515344">
    <property type="component" value="Chromosome"/>
</dbReference>
<name>A0A7G5XGC1_9BACT</name>
<evidence type="ECO:0000256" key="1">
    <source>
        <dbReference type="SAM" id="Phobius"/>
    </source>
</evidence>
<evidence type="ECO:0000313" key="3">
    <source>
        <dbReference type="Proteomes" id="UP000515344"/>
    </source>
</evidence>
<feature type="transmembrane region" description="Helical" evidence="1">
    <location>
        <begin position="12"/>
        <end position="29"/>
    </location>
</feature>
<dbReference type="KEGG" id="lacs:H4075_21105"/>
<evidence type="ECO:0000313" key="2">
    <source>
        <dbReference type="EMBL" id="QNA44524.1"/>
    </source>
</evidence>
<proteinExistence type="predicted"/>
<dbReference type="RefSeq" id="WP_182802801.1">
    <property type="nucleotide sequence ID" value="NZ_CP060007.1"/>
</dbReference>
<keyword evidence="1" id="KW-0812">Transmembrane</keyword>
<reference evidence="3" key="1">
    <citation type="submission" date="2020-08" db="EMBL/GenBank/DDBJ databases">
        <title>Lacibacter sp. S13-6-6 genome sequencing.</title>
        <authorList>
            <person name="Jin L."/>
        </authorList>
    </citation>
    <scope>NUCLEOTIDE SEQUENCE [LARGE SCALE GENOMIC DNA]</scope>
    <source>
        <strain evidence="3">S13-6-6</strain>
    </source>
</reference>
<feature type="transmembrane region" description="Helical" evidence="1">
    <location>
        <begin position="188"/>
        <end position="207"/>
    </location>
</feature>
<feature type="transmembrane region" description="Helical" evidence="1">
    <location>
        <begin position="151"/>
        <end position="168"/>
    </location>
</feature>
<feature type="transmembrane region" description="Helical" evidence="1">
    <location>
        <begin position="219"/>
        <end position="244"/>
    </location>
</feature>
<organism evidence="2 3">
    <name type="scientific">Lacibacter sediminis</name>
    <dbReference type="NCBI Taxonomy" id="2760713"/>
    <lineage>
        <taxon>Bacteria</taxon>
        <taxon>Pseudomonadati</taxon>
        <taxon>Bacteroidota</taxon>
        <taxon>Chitinophagia</taxon>
        <taxon>Chitinophagales</taxon>
        <taxon>Chitinophagaceae</taxon>
        <taxon>Lacibacter</taxon>
    </lineage>
</organism>
<gene>
    <name evidence="2" type="ORF">H4075_21105</name>
</gene>
<keyword evidence="3" id="KW-1185">Reference proteome</keyword>
<feature type="transmembrane region" description="Helical" evidence="1">
    <location>
        <begin position="41"/>
        <end position="61"/>
    </location>
</feature>
<keyword evidence="1" id="KW-0472">Membrane</keyword>
<feature type="transmembrane region" description="Helical" evidence="1">
    <location>
        <begin position="124"/>
        <end position="144"/>
    </location>
</feature>
<dbReference type="AlphaFoldDB" id="A0A7G5XGC1"/>
<protein>
    <submittedName>
        <fullName evidence="2">Uncharacterized protein</fullName>
    </submittedName>
</protein>
<accession>A0A7G5XGC1</accession>
<dbReference type="EMBL" id="CP060007">
    <property type="protein sequence ID" value="QNA44524.1"/>
    <property type="molecule type" value="Genomic_DNA"/>
</dbReference>
<feature type="transmembrane region" description="Helical" evidence="1">
    <location>
        <begin position="73"/>
        <end position="92"/>
    </location>
</feature>
<sequence length="251" mass="29052">MKRILFPHIEKWLLLLIPFVAIGFYPGYWSKILTNKSTTIQHVHAFFMSLWVIMSIVQPWLIMKKKTQIHKVVGKVSYVLIPFIIISGYILIQARYERILLRVQDKVTTGELKLTAQEVLDRVASSQTIGILFLLMLIIFYTLAIVNRKKFLHHATYMLGAIFTSIDPALDRMIGHWAKANNIEPNFFIDYGSQLFALVLLVALAVYQRSKKQSLKPVSIVIGIYSICFLINDLASETAIWRWFVEAFLFR</sequence>
<keyword evidence="1" id="KW-1133">Transmembrane helix</keyword>